<feature type="domain" description="PPIase cyclophilin-type" evidence="8">
    <location>
        <begin position="54"/>
        <end position="209"/>
    </location>
</feature>
<evidence type="ECO:0000256" key="7">
    <source>
        <dbReference type="RuleBase" id="RU363019"/>
    </source>
</evidence>
<proteinExistence type="inferred from homology"/>
<dbReference type="EC" id="5.2.1.8" evidence="7"/>
<dbReference type="Pfam" id="PF00160">
    <property type="entry name" value="Pro_isomerase"/>
    <property type="match status" value="1"/>
</dbReference>
<evidence type="ECO:0000256" key="5">
    <source>
        <dbReference type="ARBA" id="ARBA00023110"/>
    </source>
</evidence>
<evidence type="ECO:0000256" key="4">
    <source>
        <dbReference type="ARBA" id="ARBA00022490"/>
    </source>
</evidence>
<dbReference type="AlphaFoldDB" id="L7UC90"/>
<dbReference type="PROSITE" id="PS50072">
    <property type="entry name" value="CSA_PPIASE_2"/>
    <property type="match status" value="1"/>
</dbReference>
<comment type="similarity">
    <text evidence="3 7">Belongs to the cyclophilin-type PPIase family.</text>
</comment>
<dbReference type="GO" id="GO:0003755">
    <property type="term" value="F:peptidyl-prolyl cis-trans isomerase activity"/>
    <property type="evidence" value="ECO:0007669"/>
    <property type="project" value="UniProtKB-UniRule"/>
</dbReference>
<dbReference type="FunFam" id="2.40.100.10:FF:000028">
    <property type="entry name" value="Peptidyl-prolyl cis-trans isomerase"/>
    <property type="match status" value="1"/>
</dbReference>
<keyword evidence="7" id="KW-0732">Signal</keyword>
<keyword evidence="10" id="KW-1185">Reference proteome</keyword>
<evidence type="ECO:0000256" key="2">
    <source>
        <dbReference type="ARBA" id="ARBA00004496"/>
    </source>
</evidence>
<organism evidence="9 10">
    <name type="scientific">Myxococcus stipitatus (strain DSM 14675 / JCM 12634 / Mx s8)</name>
    <dbReference type="NCBI Taxonomy" id="1278073"/>
    <lineage>
        <taxon>Bacteria</taxon>
        <taxon>Pseudomonadati</taxon>
        <taxon>Myxococcota</taxon>
        <taxon>Myxococcia</taxon>
        <taxon>Myxococcales</taxon>
        <taxon>Cystobacterineae</taxon>
        <taxon>Myxococcaceae</taxon>
        <taxon>Myxococcus</taxon>
    </lineage>
</organism>
<keyword evidence="6 7" id="KW-0413">Isomerase</keyword>
<dbReference type="PANTHER" id="PTHR45625">
    <property type="entry name" value="PEPTIDYL-PROLYL CIS-TRANS ISOMERASE-RELATED"/>
    <property type="match status" value="1"/>
</dbReference>
<dbReference type="PATRIC" id="fig|1278073.3.peg.4247"/>
<dbReference type="Proteomes" id="UP000011131">
    <property type="component" value="Chromosome"/>
</dbReference>
<comment type="catalytic activity">
    <reaction evidence="7">
        <text>[protein]-peptidylproline (omega=180) = [protein]-peptidylproline (omega=0)</text>
        <dbReference type="Rhea" id="RHEA:16237"/>
        <dbReference type="Rhea" id="RHEA-COMP:10747"/>
        <dbReference type="Rhea" id="RHEA-COMP:10748"/>
        <dbReference type="ChEBI" id="CHEBI:83833"/>
        <dbReference type="ChEBI" id="CHEBI:83834"/>
        <dbReference type="EC" id="5.2.1.8"/>
    </reaction>
</comment>
<sequence>MRPSTSLRLTFALVACLLAGSAVAKQPVMARGGKWSRQVESGKDIYAVLKTSQGDIIVRLFSKDAPKTVANFVGLASGEKEWTDPKSGAKSRKPLYDGTVFHRVIPGFMIQGGDPTGMGSGDPGYRFEDEFQSGRTFDKPGLLAMANRGPGTNGSQFFITTGTPDHLTNRHTIFGEVVMGYEVVEKIGGVARDNRDRPQTPVVLMRVMLREKAPAGVVIPQGPAADAPVKPVMVPKEKGEAEGQRRMTR</sequence>
<reference evidence="9 10" key="1">
    <citation type="journal article" date="2013" name="Genome Announc.">
        <title>Complete genome sequence of Myxococcus stipitatus strain DSM 14675, a fruiting myxobacterium.</title>
        <authorList>
            <person name="Huntley S."/>
            <person name="Kneip S."/>
            <person name="Treuner-Lange A."/>
            <person name="Sogaard-Andersen L."/>
        </authorList>
    </citation>
    <scope>NUCLEOTIDE SEQUENCE [LARGE SCALE GENOMIC DNA]</scope>
    <source>
        <strain evidence="10">DSM 14675 / JCM 12634 / Mx s8</strain>
    </source>
</reference>
<feature type="chain" id="PRO_5006527767" description="Peptidyl-prolyl cis-trans isomerase" evidence="7">
    <location>
        <begin position="25"/>
        <end position="249"/>
    </location>
</feature>
<evidence type="ECO:0000259" key="8">
    <source>
        <dbReference type="PROSITE" id="PS50072"/>
    </source>
</evidence>
<dbReference type="InterPro" id="IPR029000">
    <property type="entry name" value="Cyclophilin-like_dom_sf"/>
</dbReference>
<dbReference type="PANTHER" id="PTHR45625:SF4">
    <property type="entry name" value="PEPTIDYLPROLYL ISOMERASE DOMAIN AND WD REPEAT-CONTAINING PROTEIN 1"/>
    <property type="match status" value="1"/>
</dbReference>
<dbReference type="HOGENOM" id="CLU_012062_16_3_7"/>
<evidence type="ECO:0000313" key="9">
    <source>
        <dbReference type="EMBL" id="AGC45475.1"/>
    </source>
</evidence>
<dbReference type="RefSeq" id="WP_015349735.1">
    <property type="nucleotide sequence ID" value="NC_020126.1"/>
</dbReference>
<dbReference type="PRINTS" id="PR00153">
    <property type="entry name" value="CSAPPISMRASE"/>
</dbReference>
<dbReference type="Gene3D" id="2.40.100.10">
    <property type="entry name" value="Cyclophilin-like"/>
    <property type="match status" value="1"/>
</dbReference>
<dbReference type="SUPFAM" id="SSF50891">
    <property type="entry name" value="Cyclophilin-like"/>
    <property type="match status" value="1"/>
</dbReference>
<evidence type="ECO:0000256" key="3">
    <source>
        <dbReference type="ARBA" id="ARBA00007365"/>
    </source>
</evidence>
<dbReference type="STRING" id="1278073.MYSTI_04175"/>
<dbReference type="CDD" id="cd00317">
    <property type="entry name" value="cyclophilin"/>
    <property type="match status" value="1"/>
</dbReference>
<name>L7UC90_MYXSD</name>
<dbReference type="InterPro" id="IPR044666">
    <property type="entry name" value="Cyclophilin_A-like"/>
</dbReference>
<comment type="subcellular location">
    <subcellularLocation>
        <location evidence="2">Cytoplasm</location>
    </subcellularLocation>
</comment>
<dbReference type="InterPro" id="IPR020892">
    <property type="entry name" value="Cyclophilin-type_PPIase_CS"/>
</dbReference>
<dbReference type="GO" id="GO:0005737">
    <property type="term" value="C:cytoplasm"/>
    <property type="evidence" value="ECO:0007669"/>
    <property type="project" value="UniProtKB-SubCell"/>
</dbReference>
<accession>L7UC90</accession>
<protein>
    <recommendedName>
        <fullName evidence="7">Peptidyl-prolyl cis-trans isomerase</fullName>
        <shortName evidence="7">PPIase</shortName>
        <ecNumber evidence="7">5.2.1.8</ecNumber>
    </recommendedName>
</protein>
<keyword evidence="5 7" id="KW-0697">Rotamase</keyword>
<evidence type="ECO:0000313" key="10">
    <source>
        <dbReference type="Proteomes" id="UP000011131"/>
    </source>
</evidence>
<dbReference type="InterPro" id="IPR002130">
    <property type="entry name" value="Cyclophilin-type_PPIase_dom"/>
</dbReference>
<dbReference type="eggNOG" id="COG0652">
    <property type="taxonomic scope" value="Bacteria"/>
</dbReference>
<dbReference type="PROSITE" id="PS00170">
    <property type="entry name" value="CSA_PPIASE_1"/>
    <property type="match status" value="1"/>
</dbReference>
<evidence type="ECO:0000256" key="6">
    <source>
        <dbReference type="ARBA" id="ARBA00023235"/>
    </source>
</evidence>
<comment type="function">
    <text evidence="1 7">PPIases accelerate the folding of proteins. It catalyzes the cis-trans isomerization of proline imidic peptide bonds in oligopeptides.</text>
</comment>
<dbReference type="OrthoDB" id="9807797at2"/>
<keyword evidence="4" id="KW-0963">Cytoplasm</keyword>
<dbReference type="GO" id="GO:0006457">
    <property type="term" value="P:protein folding"/>
    <property type="evidence" value="ECO:0007669"/>
    <property type="project" value="InterPro"/>
</dbReference>
<evidence type="ECO:0000256" key="1">
    <source>
        <dbReference type="ARBA" id="ARBA00002388"/>
    </source>
</evidence>
<feature type="signal peptide" evidence="7">
    <location>
        <begin position="1"/>
        <end position="24"/>
    </location>
</feature>
<dbReference type="EMBL" id="CP004025">
    <property type="protein sequence ID" value="AGC45475.1"/>
    <property type="molecule type" value="Genomic_DNA"/>
</dbReference>
<dbReference type="KEGG" id="msd:MYSTI_04175"/>
<gene>
    <name evidence="9" type="ordered locus">MYSTI_04175</name>
</gene>